<evidence type="ECO:0000313" key="4">
    <source>
        <dbReference type="Proteomes" id="UP001501116"/>
    </source>
</evidence>
<gene>
    <name evidence="3" type="ORF">GCM10009754_29930</name>
</gene>
<sequence>MRAVSRRWLLGSAGALAGGALLGCSGEPGPGGSASAGAAEPPAPVAVVYRGPATNRDCAESVAKLLRESSWSFEVRFAGPREPIEVTAETLRGAALYAQPGGGGLAEAYRHVRGYAGDIRRYVAGGGRYLGFCLGGYLAGKSPGFGLLTGDAARYIDSPGATVESEDDTVVPVDWRGRTRYLYFQDGPYFTGSPGGTVLAKYPNALTAAVVAPHGAGRVAVVGPHPEATADWYADAGLRNPAGVDPGPGHDLVDALMRA</sequence>
<evidence type="ECO:0000256" key="1">
    <source>
        <dbReference type="SAM" id="SignalP"/>
    </source>
</evidence>
<feature type="signal peptide" evidence="1">
    <location>
        <begin position="1"/>
        <end position="17"/>
    </location>
</feature>
<protein>
    <submittedName>
        <fullName evidence="3">BPL-N domain-containing protein</fullName>
    </submittedName>
</protein>
<dbReference type="RefSeq" id="WP_344418000.1">
    <property type="nucleotide sequence ID" value="NZ_BAAANN010000010.1"/>
</dbReference>
<dbReference type="PROSITE" id="PS51257">
    <property type="entry name" value="PROKAR_LIPOPROTEIN"/>
    <property type="match status" value="1"/>
</dbReference>
<dbReference type="InterPro" id="IPR029062">
    <property type="entry name" value="Class_I_gatase-like"/>
</dbReference>
<dbReference type="Pfam" id="PF09825">
    <property type="entry name" value="BPL_N"/>
    <property type="match status" value="1"/>
</dbReference>
<feature type="chain" id="PRO_5047087183" evidence="1">
    <location>
        <begin position="18"/>
        <end position="259"/>
    </location>
</feature>
<dbReference type="InterPro" id="IPR006311">
    <property type="entry name" value="TAT_signal"/>
</dbReference>
<accession>A0ABN2QTF0</accession>
<feature type="domain" description="Biotin-protein ligase N-terminal" evidence="2">
    <location>
        <begin position="47"/>
        <end position="143"/>
    </location>
</feature>
<reference evidence="3 4" key="1">
    <citation type="journal article" date="2019" name="Int. J. Syst. Evol. Microbiol.">
        <title>The Global Catalogue of Microorganisms (GCM) 10K type strain sequencing project: providing services to taxonomists for standard genome sequencing and annotation.</title>
        <authorList>
            <consortium name="The Broad Institute Genomics Platform"/>
            <consortium name="The Broad Institute Genome Sequencing Center for Infectious Disease"/>
            <person name="Wu L."/>
            <person name="Ma J."/>
        </authorList>
    </citation>
    <scope>NUCLEOTIDE SEQUENCE [LARGE SCALE GENOMIC DNA]</scope>
    <source>
        <strain evidence="3 4">JCM 14545</strain>
    </source>
</reference>
<keyword evidence="1" id="KW-0732">Signal</keyword>
<dbReference type="Gene3D" id="3.40.50.880">
    <property type="match status" value="1"/>
</dbReference>
<keyword evidence="4" id="KW-1185">Reference proteome</keyword>
<dbReference type="SUPFAM" id="SSF52317">
    <property type="entry name" value="Class I glutamine amidotransferase-like"/>
    <property type="match status" value="1"/>
</dbReference>
<dbReference type="InterPro" id="IPR019197">
    <property type="entry name" value="Biotin-prot_ligase_N"/>
</dbReference>
<comment type="caution">
    <text evidence="3">The sequence shown here is derived from an EMBL/GenBank/DDBJ whole genome shotgun (WGS) entry which is preliminary data.</text>
</comment>
<evidence type="ECO:0000259" key="2">
    <source>
        <dbReference type="Pfam" id="PF09825"/>
    </source>
</evidence>
<dbReference type="EMBL" id="BAAANN010000010">
    <property type="protein sequence ID" value="GAA1957760.1"/>
    <property type="molecule type" value="Genomic_DNA"/>
</dbReference>
<organism evidence="3 4">
    <name type="scientific">Amycolatopsis minnesotensis</name>
    <dbReference type="NCBI Taxonomy" id="337894"/>
    <lineage>
        <taxon>Bacteria</taxon>
        <taxon>Bacillati</taxon>
        <taxon>Actinomycetota</taxon>
        <taxon>Actinomycetes</taxon>
        <taxon>Pseudonocardiales</taxon>
        <taxon>Pseudonocardiaceae</taxon>
        <taxon>Amycolatopsis</taxon>
    </lineage>
</organism>
<dbReference type="Proteomes" id="UP001501116">
    <property type="component" value="Unassembled WGS sequence"/>
</dbReference>
<name>A0ABN2QTF0_9PSEU</name>
<dbReference type="PROSITE" id="PS51318">
    <property type="entry name" value="TAT"/>
    <property type="match status" value="1"/>
</dbReference>
<proteinExistence type="predicted"/>
<evidence type="ECO:0000313" key="3">
    <source>
        <dbReference type="EMBL" id="GAA1957760.1"/>
    </source>
</evidence>